<evidence type="ECO:0000256" key="1">
    <source>
        <dbReference type="ARBA" id="ARBA00004196"/>
    </source>
</evidence>
<gene>
    <name evidence="8" type="ORF">H7849_13910</name>
</gene>
<dbReference type="InterPro" id="IPR050465">
    <property type="entry name" value="UPF0194_transport"/>
</dbReference>
<feature type="compositionally biased region" description="Low complexity" evidence="3">
    <location>
        <begin position="373"/>
        <end position="387"/>
    </location>
</feature>
<name>A0A7G8BR17_9BACT</name>
<sequence length="469" mass="49322">MALKKIIIVVAVILAVAGIVALTVVRAQSGYTKVLTGKVVRGNLVSVVSGTGQIKPKTYVNVGATAFGRITHLYVKEGDHVKKGQILATVESIQPEANVDAQKAAIDAAKTDIASYIAAEKTAEANVEHAKADLEQKKLDYDRYTALYAEKLVSKADFDAKKAAYDTDVATLNQSTAALVQAKAQTDSARGHLGTQVATLRFNEDALNKTVSLAPFDGLVTNLPVREGETVVVGIQNAEGSTLMTLADMSIITAEVKVDETDIVNVALGQEADVSVDALPGKVFKGHVTEVGDQALLRSTGVATSQSTSGTEEAKDFKVVVTVDQATDLLKPGLSATAKITTASRANTLSIPIQALTLRAPEDAKGKPHFQKASTATPSAPPAADAPKVQGVFVVHTDKSGKMRAHFVPVMTGITGTTDIEVTSGLKEGDEIITGSYRILRNLKDDSLVKRDTTPVTVNKDESDSSSSS</sequence>
<evidence type="ECO:0000256" key="2">
    <source>
        <dbReference type="ARBA" id="ARBA00023054"/>
    </source>
</evidence>
<feature type="domain" description="YknX-like beta-barrel" evidence="7">
    <location>
        <begin position="254"/>
        <end position="340"/>
    </location>
</feature>
<comment type="subcellular location">
    <subcellularLocation>
        <location evidence="1">Cell envelope</location>
    </subcellularLocation>
</comment>
<dbReference type="KEGG" id="adin:H7849_13910"/>
<evidence type="ECO:0000256" key="3">
    <source>
        <dbReference type="SAM" id="MobiDB-lite"/>
    </source>
</evidence>
<dbReference type="Pfam" id="PF25967">
    <property type="entry name" value="RND-MFP_C"/>
    <property type="match status" value="1"/>
</dbReference>
<dbReference type="InterPro" id="IPR058624">
    <property type="entry name" value="MdtA-like_HH"/>
</dbReference>
<dbReference type="Gene3D" id="2.40.30.170">
    <property type="match status" value="1"/>
</dbReference>
<dbReference type="GO" id="GO:0030313">
    <property type="term" value="C:cell envelope"/>
    <property type="evidence" value="ECO:0007669"/>
    <property type="project" value="UniProtKB-SubCell"/>
</dbReference>
<proteinExistence type="predicted"/>
<dbReference type="InterPro" id="IPR058627">
    <property type="entry name" value="MdtA-like_C"/>
</dbReference>
<dbReference type="Pfam" id="PF25990">
    <property type="entry name" value="Beta-barrel_YknX"/>
    <property type="match status" value="1"/>
</dbReference>
<keyword evidence="9" id="KW-1185">Reference proteome</keyword>
<evidence type="ECO:0000259" key="7">
    <source>
        <dbReference type="Pfam" id="PF25990"/>
    </source>
</evidence>
<evidence type="ECO:0000313" key="8">
    <source>
        <dbReference type="EMBL" id="QNI34987.1"/>
    </source>
</evidence>
<protein>
    <submittedName>
        <fullName evidence="8">Efflux RND transporter periplasmic adaptor subunit</fullName>
    </submittedName>
</protein>
<dbReference type="Proteomes" id="UP000515312">
    <property type="component" value="Chromosome"/>
</dbReference>
<dbReference type="Gene3D" id="2.40.420.20">
    <property type="match status" value="1"/>
</dbReference>
<dbReference type="Pfam" id="PF25917">
    <property type="entry name" value="BSH_RND"/>
    <property type="match status" value="1"/>
</dbReference>
<dbReference type="InterPro" id="IPR058636">
    <property type="entry name" value="Beta-barrel_YknX"/>
</dbReference>
<dbReference type="SUPFAM" id="SSF111369">
    <property type="entry name" value="HlyD-like secretion proteins"/>
    <property type="match status" value="1"/>
</dbReference>
<dbReference type="PRINTS" id="PR01490">
    <property type="entry name" value="RTXTOXIND"/>
</dbReference>
<accession>A0A7G8BR17</accession>
<dbReference type="SUPFAM" id="SSF51230">
    <property type="entry name" value="Single hybrid motif"/>
    <property type="match status" value="1"/>
</dbReference>
<reference evidence="8 9" key="1">
    <citation type="submission" date="2020-08" db="EMBL/GenBank/DDBJ databases">
        <title>Edaphobacter telluris sp. nov. and Acidobacterium dinghuensis sp. nov., two acidobacteria isolated from forest soil.</title>
        <authorList>
            <person name="Fu J."/>
            <person name="Qiu L."/>
        </authorList>
    </citation>
    <scope>NUCLEOTIDE SEQUENCE [LARGE SCALE GENOMIC DNA]</scope>
    <source>
        <strain evidence="8">4Y35</strain>
    </source>
</reference>
<evidence type="ECO:0000259" key="6">
    <source>
        <dbReference type="Pfam" id="PF25967"/>
    </source>
</evidence>
<dbReference type="EMBL" id="CP060394">
    <property type="protein sequence ID" value="QNI34987.1"/>
    <property type="molecule type" value="Genomic_DNA"/>
</dbReference>
<organism evidence="8 9">
    <name type="scientific">Alloacidobacterium dinghuense</name>
    <dbReference type="NCBI Taxonomy" id="2763107"/>
    <lineage>
        <taxon>Bacteria</taxon>
        <taxon>Pseudomonadati</taxon>
        <taxon>Acidobacteriota</taxon>
        <taxon>Terriglobia</taxon>
        <taxon>Terriglobales</taxon>
        <taxon>Acidobacteriaceae</taxon>
        <taxon>Alloacidobacterium</taxon>
    </lineage>
</organism>
<evidence type="ECO:0000313" key="9">
    <source>
        <dbReference type="Proteomes" id="UP000515312"/>
    </source>
</evidence>
<feature type="domain" description="Multidrug resistance protein MdtA-like alpha-helical hairpin" evidence="4">
    <location>
        <begin position="121"/>
        <end position="185"/>
    </location>
</feature>
<dbReference type="InterPro" id="IPR058625">
    <property type="entry name" value="MdtA-like_BSH"/>
</dbReference>
<dbReference type="Pfam" id="PF25876">
    <property type="entry name" value="HH_MFP_RND"/>
    <property type="match status" value="1"/>
</dbReference>
<feature type="domain" description="Multidrug resistance protein MdtA-like barrel-sandwich hybrid" evidence="5">
    <location>
        <begin position="60"/>
        <end position="236"/>
    </location>
</feature>
<dbReference type="PANTHER" id="PTHR32347:SF14">
    <property type="entry name" value="EFFLUX SYSTEM COMPONENT YKNX-RELATED"/>
    <property type="match status" value="1"/>
</dbReference>
<keyword evidence="2" id="KW-0175">Coiled coil</keyword>
<dbReference type="AlphaFoldDB" id="A0A7G8BR17"/>
<dbReference type="Gene3D" id="2.40.50.100">
    <property type="match status" value="1"/>
</dbReference>
<feature type="region of interest" description="Disordered" evidence="3">
    <location>
        <begin position="363"/>
        <end position="388"/>
    </location>
</feature>
<evidence type="ECO:0000259" key="4">
    <source>
        <dbReference type="Pfam" id="PF25876"/>
    </source>
</evidence>
<evidence type="ECO:0000259" key="5">
    <source>
        <dbReference type="Pfam" id="PF25917"/>
    </source>
</evidence>
<dbReference type="PANTHER" id="PTHR32347">
    <property type="entry name" value="EFFLUX SYSTEM COMPONENT YKNX-RELATED"/>
    <property type="match status" value="1"/>
</dbReference>
<dbReference type="Gene3D" id="1.10.287.470">
    <property type="entry name" value="Helix hairpin bin"/>
    <property type="match status" value="1"/>
</dbReference>
<dbReference type="InterPro" id="IPR011053">
    <property type="entry name" value="Single_hybrid_motif"/>
</dbReference>
<feature type="domain" description="Multidrug resistance protein MdtA-like C-terminal permuted SH3" evidence="6">
    <location>
        <begin position="386"/>
        <end position="435"/>
    </location>
</feature>